<reference evidence="3 4" key="1">
    <citation type="submission" date="2017-07" db="EMBL/GenBank/DDBJ databases">
        <title>Complete genome sequence of Oryzomicrobium terrae TPP412.</title>
        <authorList>
            <person name="Chiu L.-W."/>
            <person name="Lo K.-J."/>
            <person name="Tsai Y.-M."/>
            <person name="Lin S.-S."/>
            <person name="Kuo C.-H."/>
            <person name="Liu C.-T."/>
        </authorList>
    </citation>
    <scope>NUCLEOTIDE SEQUENCE [LARGE SCALE GENOMIC DNA]</scope>
    <source>
        <strain evidence="3 4">TPP412</strain>
    </source>
</reference>
<dbReference type="Proteomes" id="UP000323671">
    <property type="component" value="Chromosome"/>
</dbReference>
<evidence type="ECO:0000256" key="1">
    <source>
        <dbReference type="SAM" id="SignalP"/>
    </source>
</evidence>
<proteinExistence type="predicted"/>
<protein>
    <recommendedName>
        <fullName evidence="2">Thioredoxin domain-containing protein</fullName>
    </recommendedName>
</protein>
<feature type="signal peptide" evidence="1">
    <location>
        <begin position="1"/>
        <end position="30"/>
    </location>
</feature>
<name>A0A5C1E932_9RHOO</name>
<feature type="chain" id="PRO_5022792297" description="Thioredoxin domain-containing protein" evidence="1">
    <location>
        <begin position="31"/>
        <end position="169"/>
    </location>
</feature>
<organism evidence="3 4">
    <name type="scientific">Oryzomicrobium terrae</name>
    <dbReference type="NCBI Taxonomy" id="1735038"/>
    <lineage>
        <taxon>Bacteria</taxon>
        <taxon>Pseudomonadati</taxon>
        <taxon>Pseudomonadota</taxon>
        <taxon>Betaproteobacteria</taxon>
        <taxon>Rhodocyclales</taxon>
        <taxon>Rhodocyclaceae</taxon>
        <taxon>Oryzomicrobium</taxon>
    </lineage>
</organism>
<keyword evidence="4" id="KW-1185">Reference proteome</keyword>
<dbReference type="Gene3D" id="3.40.30.10">
    <property type="entry name" value="Glutaredoxin"/>
    <property type="match status" value="1"/>
</dbReference>
<dbReference type="CDD" id="cd02966">
    <property type="entry name" value="TlpA_like_family"/>
    <property type="match status" value="1"/>
</dbReference>
<dbReference type="SUPFAM" id="SSF52833">
    <property type="entry name" value="Thioredoxin-like"/>
    <property type="match status" value="1"/>
</dbReference>
<dbReference type="PROSITE" id="PS51352">
    <property type="entry name" value="THIOREDOXIN_2"/>
    <property type="match status" value="1"/>
</dbReference>
<evidence type="ECO:0000259" key="2">
    <source>
        <dbReference type="PROSITE" id="PS51352"/>
    </source>
</evidence>
<evidence type="ECO:0000313" key="4">
    <source>
        <dbReference type="Proteomes" id="UP000323671"/>
    </source>
</evidence>
<gene>
    <name evidence="3" type="ORF">OTERR_20000</name>
</gene>
<feature type="domain" description="Thioredoxin" evidence="2">
    <location>
        <begin position="22"/>
        <end position="168"/>
    </location>
</feature>
<dbReference type="EMBL" id="CP022579">
    <property type="protein sequence ID" value="QEL65476.1"/>
    <property type="molecule type" value="Genomic_DNA"/>
</dbReference>
<dbReference type="InterPro" id="IPR013766">
    <property type="entry name" value="Thioredoxin_domain"/>
</dbReference>
<evidence type="ECO:0000313" key="3">
    <source>
        <dbReference type="EMBL" id="QEL65476.1"/>
    </source>
</evidence>
<keyword evidence="1" id="KW-0732">Signal</keyword>
<dbReference type="KEGG" id="otr:OTERR_20000"/>
<dbReference type="AlphaFoldDB" id="A0A5C1E932"/>
<accession>A0A5C1E932</accession>
<sequence length="169" mass="18772">MNALFPRCGITLRRFWLATLLTLTALPALAGTLTPLQAGDYARLKATRSGKPFVVTLWGVDCPYCKGNLAMLAAAAKSNRKLDLVVIATDTLAEADAIAPLLRQAGLAERRTWVFGDAAPERLRFEIDRQWRGEMPRTYLFDADHQVTAVSGALSEDELRQWQRRNGLD</sequence>
<dbReference type="InterPro" id="IPR036249">
    <property type="entry name" value="Thioredoxin-like_sf"/>
</dbReference>
<dbReference type="RefSeq" id="WP_149425684.1">
    <property type="nucleotide sequence ID" value="NZ_CP022579.1"/>
</dbReference>